<gene>
    <name evidence="1" type="ORF">D1627_14785</name>
</gene>
<dbReference type="PROSITE" id="PS51257">
    <property type="entry name" value="PROKAR_LIPOPROTEIN"/>
    <property type="match status" value="1"/>
</dbReference>
<evidence type="ECO:0000313" key="1">
    <source>
        <dbReference type="EMBL" id="RIJ37071.1"/>
    </source>
</evidence>
<name>A0A399S1E0_9BACT</name>
<accession>A0A399S1E0</accession>
<sequence length="165" mass="19424">MKNILLLLLILTVFSGCNKEQEEEERLMKMKLALSNDWNQYAHETIEPLKFRLKWPYLDPCIKLVTWSFKTNGDFRREQDLSCNPQNYVDAGYWKLENNKTLRLYINQSLTNSGQTTVLVPIENSYILEEVTADTLKLKQNLLFYDANLKTTVPGVDRLTFIRKR</sequence>
<evidence type="ECO:0000313" key="2">
    <source>
        <dbReference type="Proteomes" id="UP000266005"/>
    </source>
</evidence>
<keyword evidence="2" id="KW-1185">Reference proteome</keyword>
<proteinExistence type="predicted"/>
<protein>
    <recommendedName>
        <fullName evidence="3">Lipocalin-like domain-containing protein</fullName>
    </recommendedName>
</protein>
<dbReference type="Proteomes" id="UP000266005">
    <property type="component" value="Unassembled WGS sequence"/>
</dbReference>
<dbReference type="EMBL" id="QWGE01000004">
    <property type="protein sequence ID" value="RIJ37071.1"/>
    <property type="molecule type" value="Genomic_DNA"/>
</dbReference>
<dbReference type="OrthoDB" id="1445262at2"/>
<dbReference type="AlphaFoldDB" id="A0A399S1E0"/>
<dbReference type="RefSeq" id="WP_119433007.1">
    <property type="nucleotide sequence ID" value="NZ_QWGE01000004.1"/>
</dbReference>
<reference evidence="2" key="1">
    <citation type="submission" date="2018-08" db="EMBL/GenBank/DDBJ databases">
        <title>Mucilaginibacter sp. MYSH2.</title>
        <authorList>
            <person name="Seo T."/>
        </authorList>
    </citation>
    <scope>NUCLEOTIDE SEQUENCE [LARGE SCALE GENOMIC DNA]</scope>
    <source>
        <strain evidence="2">KIRAN</strain>
    </source>
</reference>
<comment type="caution">
    <text evidence="1">The sequence shown here is derived from an EMBL/GenBank/DDBJ whole genome shotgun (WGS) entry which is preliminary data.</text>
</comment>
<organism evidence="1 2">
    <name type="scientific">Pontibacter oryzae</name>
    <dbReference type="NCBI Taxonomy" id="2304593"/>
    <lineage>
        <taxon>Bacteria</taxon>
        <taxon>Pseudomonadati</taxon>
        <taxon>Bacteroidota</taxon>
        <taxon>Cytophagia</taxon>
        <taxon>Cytophagales</taxon>
        <taxon>Hymenobacteraceae</taxon>
        <taxon>Pontibacter</taxon>
    </lineage>
</organism>
<evidence type="ECO:0008006" key="3">
    <source>
        <dbReference type="Google" id="ProtNLM"/>
    </source>
</evidence>